<name>A0A6J7WC77_9CAUD</name>
<reference evidence="2" key="1">
    <citation type="submission" date="2020-05" db="EMBL/GenBank/DDBJ databases">
        <authorList>
            <person name="Chiriac C."/>
            <person name="Salcher M."/>
            <person name="Ghai R."/>
            <person name="Kavagutti S V."/>
        </authorList>
    </citation>
    <scope>NUCLEOTIDE SEQUENCE</scope>
</reference>
<evidence type="ECO:0000313" key="2">
    <source>
        <dbReference type="EMBL" id="CAB5171003.1"/>
    </source>
</evidence>
<dbReference type="EMBL" id="LR798203">
    <property type="protein sequence ID" value="CAB5171003.1"/>
    <property type="molecule type" value="Genomic_DNA"/>
</dbReference>
<feature type="region of interest" description="Disordered" evidence="1">
    <location>
        <begin position="179"/>
        <end position="206"/>
    </location>
</feature>
<proteinExistence type="predicted"/>
<gene>
    <name evidence="2" type="ORF">UFOVP155_60</name>
</gene>
<evidence type="ECO:0000256" key="1">
    <source>
        <dbReference type="SAM" id="MobiDB-lite"/>
    </source>
</evidence>
<organism evidence="2">
    <name type="scientific">uncultured Caudovirales phage</name>
    <dbReference type="NCBI Taxonomy" id="2100421"/>
    <lineage>
        <taxon>Viruses</taxon>
        <taxon>Duplodnaviria</taxon>
        <taxon>Heunggongvirae</taxon>
        <taxon>Uroviricota</taxon>
        <taxon>Caudoviricetes</taxon>
        <taxon>Peduoviridae</taxon>
        <taxon>Maltschvirus</taxon>
        <taxon>Maltschvirus maltsch</taxon>
    </lineage>
</organism>
<accession>A0A6J7WC77</accession>
<sequence length="206" mass="22647">MALGFSTEASTGGSKFLPVVKFDAKSGDMICINREPGQKPGEWEKTEVEVELPTKVVMDFENMEVGWISFAPTYSAVMVKVGEKFPAQPTPDHKQAIRAKVFFKDHGLREFSPTSKTVLRVIDNLHNDYLAAADKNAGKMPVISINGTKPVKITTPQGELRFKVPDMVISGWTEPPAVFAGAPEPVAEQPKAKPAKQVQPEDFEDF</sequence>
<protein>
    <submittedName>
        <fullName evidence="2">Uncharacterized protein</fullName>
    </submittedName>
</protein>